<keyword evidence="2" id="KW-1185">Reference proteome</keyword>
<organism evidence="1 2">
    <name type="scientific">Naganishia onofrii</name>
    <dbReference type="NCBI Taxonomy" id="1851511"/>
    <lineage>
        <taxon>Eukaryota</taxon>
        <taxon>Fungi</taxon>
        <taxon>Dikarya</taxon>
        <taxon>Basidiomycota</taxon>
        <taxon>Agaricomycotina</taxon>
        <taxon>Tremellomycetes</taxon>
        <taxon>Filobasidiales</taxon>
        <taxon>Filobasidiaceae</taxon>
        <taxon>Naganishia</taxon>
    </lineage>
</organism>
<sequence>MSRPRSTSSPSVPQASLSRMILAPFIRTVRILRLPLPSNLPTSPKALLTPLVVNVVSALKRLDTSVDPRKTLEKLSRHEFTIWNTAVWVFLSLLAASVLYLNNSTFLKIFIPTAYIIALLIPLTSQFVLPATPILSWVLTFFSAKFIPSEWRPEIHVVLLPTLESVLYGANISDILTRYTHPVLDIIAWIPYGIMHFVFPFILAAVLWVFAPKGTLQYFARAFGFMNLFGVLVQLVFPCAAPWYEIIHGLTPADYSMSGSPGGLMRIDRIFGGTGYTNTFGNAPLVFGAFPSLHAGTSTMEALFLTYFFPKYAPFYWAYACTLYWATMYLTHHYLVDVVGGGCLALGCFYYFMPKQFKDLDTGIMWDAQNEPASTTRRAEDYELVDEDDAFDRAMDIAGNSLGYHISSNTASSSQNPKRAEEGKASTSTTAQKDSRLRPSPSPALSRSPSNINASLKTEDVPKRPRAASRAASLLGDGARAGDAGKQRVD</sequence>
<evidence type="ECO:0000313" key="2">
    <source>
        <dbReference type="Proteomes" id="UP001234202"/>
    </source>
</evidence>
<gene>
    <name evidence="1" type="ORF">QFC24_005098</name>
</gene>
<dbReference type="Proteomes" id="UP001234202">
    <property type="component" value="Unassembled WGS sequence"/>
</dbReference>
<accession>A0ACC2X9X7</accession>
<comment type="caution">
    <text evidence="1">The sequence shown here is derived from an EMBL/GenBank/DDBJ whole genome shotgun (WGS) entry which is preliminary data.</text>
</comment>
<proteinExistence type="predicted"/>
<name>A0ACC2X9X7_9TREE</name>
<dbReference type="EMBL" id="JASBWV010000020">
    <property type="protein sequence ID" value="KAJ9120426.1"/>
    <property type="molecule type" value="Genomic_DNA"/>
</dbReference>
<reference evidence="1" key="1">
    <citation type="submission" date="2023-04" db="EMBL/GenBank/DDBJ databases">
        <title>Draft Genome sequencing of Naganishia species isolated from polar environments using Oxford Nanopore Technology.</title>
        <authorList>
            <person name="Leo P."/>
            <person name="Venkateswaran K."/>
        </authorList>
    </citation>
    <scope>NUCLEOTIDE SEQUENCE</scope>
    <source>
        <strain evidence="1">DBVPG 5303</strain>
    </source>
</reference>
<protein>
    <submittedName>
        <fullName evidence="1">Uncharacterized protein</fullName>
    </submittedName>
</protein>
<evidence type="ECO:0000313" key="1">
    <source>
        <dbReference type="EMBL" id="KAJ9120426.1"/>
    </source>
</evidence>